<sequence length="166" mass="19064">MEKFSIREVLEQAVQTEKLGYQFYTIMTERFKEKDPGMAKLFATLAEKEVRHEKTFSELKDMIGEGDPEGWEDVSQYMRAVVESEFFLGKNKALPSMEGIKTVEDAVNFAVSFEKETLLYFYGLRDAVKEKDVVDEIINEEKSHIRWLMCFKGAFTGKSVPGCDAS</sequence>
<accession>A0A953SH44</accession>
<dbReference type="SUPFAM" id="SSF47240">
    <property type="entry name" value="Ferritin-like"/>
    <property type="match status" value="1"/>
</dbReference>
<comment type="caution">
    <text evidence="2">The sequence shown here is derived from an EMBL/GenBank/DDBJ whole genome shotgun (WGS) entry which is preliminary data.</text>
</comment>
<name>A0A953SH44_9BACT</name>
<dbReference type="GO" id="GO:0016491">
    <property type="term" value="F:oxidoreductase activity"/>
    <property type="evidence" value="ECO:0007669"/>
    <property type="project" value="InterPro"/>
</dbReference>
<proteinExistence type="predicted"/>
<organism evidence="2 3">
    <name type="scientific">Candidatus Nitrobium versatile</name>
    <dbReference type="NCBI Taxonomy" id="2884831"/>
    <lineage>
        <taxon>Bacteria</taxon>
        <taxon>Pseudomonadati</taxon>
        <taxon>Nitrospirota</taxon>
        <taxon>Nitrospiria</taxon>
        <taxon>Nitrospirales</taxon>
        <taxon>Nitrospiraceae</taxon>
        <taxon>Candidatus Nitrobium</taxon>
    </lineage>
</organism>
<dbReference type="Gene3D" id="1.20.1260.10">
    <property type="match status" value="1"/>
</dbReference>
<dbReference type="Pfam" id="PF02915">
    <property type="entry name" value="Rubrerythrin"/>
    <property type="match status" value="1"/>
</dbReference>
<dbReference type="GO" id="GO:0046872">
    <property type="term" value="F:metal ion binding"/>
    <property type="evidence" value="ECO:0007669"/>
    <property type="project" value="InterPro"/>
</dbReference>
<reference evidence="2" key="1">
    <citation type="journal article" date="2021" name="bioRxiv">
        <title>Unraveling nitrogen, sulfur and carbon metabolic pathways and microbial community transcriptional responses to substrate deprivation and toxicity stresses in a bioreactor mimicking anoxic brackish coastal sediment conditions.</title>
        <authorList>
            <person name="Martins P.D."/>
            <person name="Echeveste M.J."/>
            <person name="Arshad A."/>
            <person name="Kurth J."/>
            <person name="Ouboter H."/>
            <person name="Jetten M.S.M."/>
            <person name="Welte C.U."/>
        </authorList>
    </citation>
    <scope>NUCLEOTIDE SEQUENCE</scope>
    <source>
        <strain evidence="2">MAG_39</strain>
    </source>
</reference>
<dbReference type="EMBL" id="JAIOIV010000127">
    <property type="protein sequence ID" value="MBZ0157798.1"/>
    <property type="molecule type" value="Genomic_DNA"/>
</dbReference>
<protein>
    <submittedName>
        <fullName evidence="2">Ferritin family protein</fullName>
    </submittedName>
</protein>
<evidence type="ECO:0000313" key="3">
    <source>
        <dbReference type="Proteomes" id="UP000705867"/>
    </source>
</evidence>
<evidence type="ECO:0000259" key="1">
    <source>
        <dbReference type="Pfam" id="PF02915"/>
    </source>
</evidence>
<gene>
    <name evidence="2" type="ORF">K8I29_16505</name>
</gene>
<dbReference type="CDD" id="cd01045">
    <property type="entry name" value="Ferritin_like_AB"/>
    <property type="match status" value="1"/>
</dbReference>
<dbReference type="InterPro" id="IPR012347">
    <property type="entry name" value="Ferritin-like"/>
</dbReference>
<feature type="domain" description="Rubrerythrin diiron-binding" evidence="1">
    <location>
        <begin position="8"/>
        <end position="146"/>
    </location>
</feature>
<dbReference type="InterPro" id="IPR009078">
    <property type="entry name" value="Ferritin-like_SF"/>
</dbReference>
<dbReference type="AlphaFoldDB" id="A0A953SH44"/>
<evidence type="ECO:0000313" key="2">
    <source>
        <dbReference type="EMBL" id="MBZ0157798.1"/>
    </source>
</evidence>
<reference evidence="2" key="2">
    <citation type="submission" date="2021-08" db="EMBL/GenBank/DDBJ databases">
        <authorList>
            <person name="Dalcin Martins P."/>
        </authorList>
    </citation>
    <scope>NUCLEOTIDE SEQUENCE</scope>
    <source>
        <strain evidence="2">MAG_39</strain>
    </source>
</reference>
<dbReference type="Proteomes" id="UP000705867">
    <property type="component" value="Unassembled WGS sequence"/>
</dbReference>
<dbReference type="InterPro" id="IPR003251">
    <property type="entry name" value="Rr_diiron-bd_dom"/>
</dbReference>